<organism evidence="2 3">
    <name type="scientific">Nocardioides luti</name>
    <dbReference type="NCBI Taxonomy" id="2761101"/>
    <lineage>
        <taxon>Bacteria</taxon>
        <taxon>Bacillati</taxon>
        <taxon>Actinomycetota</taxon>
        <taxon>Actinomycetes</taxon>
        <taxon>Propionibacteriales</taxon>
        <taxon>Nocardioidaceae</taxon>
        <taxon>Nocardioides</taxon>
    </lineage>
</organism>
<dbReference type="RefSeq" id="WP_185254236.1">
    <property type="nucleotide sequence ID" value="NZ_JACKXE010000001.1"/>
</dbReference>
<keyword evidence="3" id="KW-1185">Reference proteome</keyword>
<evidence type="ECO:0000259" key="1">
    <source>
        <dbReference type="Pfam" id="PF13338"/>
    </source>
</evidence>
<dbReference type="Pfam" id="PF13338">
    <property type="entry name" value="AbiEi_4"/>
    <property type="match status" value="1"/>
</dbReference>
<evidence type="ECO:0000313" key="2">
    <source>
        <dbReference type="EMBL" id="MBB6629265.1"/>
    </source>
</evidence>
<dbReference type="AlphaFoldDB" id="A0A7X0VC96"/>
<dbReference type="Proteomes" id="UP000523955">
    <property type="component" value="Unassembled WGS sequence"/>
</dbReference>
<sequence length="314" mass="35576">MDIIDVLCEDRGFFTRAEARSAGYSDTQIASAARSGHWHRFRRGYYCLGSRWRSLSEEQQHAVRARAVMDALGPGVVALSHVSASIVHGLDIWGIPLDKVHVTRLDGGAGRIEGDVVHHEGRAIEDDIVEIDGMLVMAAPRAAIEAVGRSSSEVALCHFDSLLRRELCNADELAEQFKTMQFWPFTQHLHVPVRLADKRTGSIGESRGVNFFFHNSFPAPEPQFAVYSADGRLIGTCDWVWKKHRLLGEFDGKLKYGRLLKDGQEPGPVVFAEKQREDLLREVTDMRMIRIVWSDFERPRLLRARFERLLRRAG</sequence>
<protein>
    <submittedName>
        <fullName evidence="2">Type IV toxin-antitoxin system AbiEi family antitoxin domain-containing protein</fullName>
    </submittedName>
</protein>
<feature type="domain" description="AbiEi antitoxin N-terminal" evidence="1">
    <location>
        <begin position="11"/>
        <end position="48"/>
    </location>
</feature>
<proteinExistence type="predicted"/>
<evidence type="ECO:0000313" key="3">
    <source>
        <dbReference type="Proteomes" id="UP000523955"/>
    </source>
</evidence>
<name>A0A7X0VC96_9ACTN</name>
<gene>
    <name evidence="2" type="ORF">H5V45_18200</name>
</gene>
<reference evidence="2 3" key="1">
    <citation type="submission" date="2020-08" db="EMBL/GenBank/DDBJ databases">
        <authorList>
            <person name="Seo M.-J."/>
        </authorList>
    </citation>
    <scope>NUCLEOTIDE SEQUENCE [LARGE SCALE GENOMIC DNA]</scope>
    <source>
        <strain evidence="2 3">KIGAM211</strain>
    </source>
</reference>
<dbReference type="InterPro" id="IPR025159">
    <property type="entry name" value="AbiEi_N"/>
</dbReference>
<accession>A0A7X0VC96</accession>
<dbReference type="EMBL" id="JACKXE010000001">
    <property type="protein sequence ID" value="MBB6629265.1"/>
    <property type="molecule type" value="Genomic_DNA"/>
</dbReference>
<comment type="caution">
    <text evidence="2">The sequence shown here is derived from an EMBL/GenBank/DDBJ whole genome shotgun (WGS) entry which is preliminary data.</text>
</comment>